<sequence length="75" mass="8078">MGDIARSELRQEVVTALLDTGAINLEAAGAVFSKFGERAIRGGDELVLAIGKHNYWACGWPVPVIRELGVNLREG</sequence>
<evidence type="ECO:0000313" key="2">
    <source>
        <dbReference type="Proteomes" id="UP000660668"/>
    </source>
</evidence>
<evidence type="ECO:0000313" key="1">
    <source>
        <dbReference type="EMBL" id="MBF4766565.1"/>
    </source>
</evidence>
<accession>A0A930VKU3</accession>
<gene>
    <name evidence="1" type="ORF">ISU10_02140</name>
</gene>
<comment type="caution">
    <text evidence="1">The sequence shown here is derived from an EMBL/GenBank/DDBJ whole genome shotgun (WGS) entry which is preliminary data.</text>
</comment>
<dbReference type="AlphaFoldDB" id="A0A930VKU3"/>
<dbReference type="RefSeq" id="WP_194694724.1">
    <property type="nucleotide sequence ID" value="NZ_JADKPO010000002.1"/>
</dbReference>
<proteinExistence type="predicted"/>
<protein>
    <submittedName>
        <fullName evidence="1">Uncharacterized protein</fullName>
    </submittedName>
</protein>
<reference evidence="1" key="1">
    <citation type="submission" date="2020-11" db="EMBL/GenBank/DDBJ databases">
        <title>Nocardioides cynanchi sp. nov., isolated from soil of rhizosphere of Cynanchum wilfordii.</title>
        <authorList>
            <person name="Lee J.-S."/>
            <person name="Suh M.K."/>
            <person name="Kim J.-S."/>
        </authorList>
    </citation>
    <scope>NUCLEOTIDE SEQUENCE</scope>
    <source>
        <strain evidence="1">KCTC 19276</strain>
    </source>
</reference>
<name>A0A930VKU3_9ACTN</name>
<dbReference type="Proteomes" id="UP000660668">
    <property type="component" value="Unassembled WGS sequence"/>
</dbReference>
<keyword evidence="2" id="KW-1185">Reference proteome</keyword>
<organism evidence="1 2">
    <name type="scientific">Nocardioides agariphilus</name>
    <dbReference type="NCBI Taxonomy" id="433664"/>
    <lineage>
        <taxon>Bacteria</taxon>
        <taxon>Bacillati</taxon>
        <taxon>Actinomycetota</taxon>
        <taxon>Actinomycetes</taxon>
        <taxon>Propionibacteriales</taxon>
        <taxon>Nocardioidaceae</taxon>
        <taxon>Nocardioides</taxon>
    </lineage>
</organism>
<dbReference type="EMBL" id="JADKPO010000002">
    <property type="protein sequence ID" value="MBF4766565.1"/>
    <property type="molecule type" value="Genomic_DNA"/>
</dbReference>